<keyword evidence="15" id="KW-1185">Reference proteome</keyword>
<dbReference type="Proteomes" id="UP000504844">
    <property type="component" value="Chromosome"/>
</dbReference>
<evidence type="ECO:0000256" key="7">
    <source>
        <dbReference type="ARBA" id="ARBA00023002"/>
    </source>
</evidence>
<evidence type="ECO:0000256" key="8">
    <source>
        <dbReference type="ARBA" id="ARBA00023027"/>
    </source>
</evidence>
<keyword evidence="9" id="KW-1015">Disulfide bond</keyword>
<evidence type="ECO:0000256" key="6">
    <source>
        <dbReference type="ARBA" id="ARBA00022827"/>
    </source>
</evidence>
<evidence type="ECO:0000256" key="2">
    <source>
        <dbReference type="ARBA" id="ARBA00007532"/>
    </source>
</evidence>
<dbReference type="InterPro" id="IPR012999">
    <property type="entry name" value="Pyr_OxRdtase_I_AS"/>
</dbReference>
<dbReference type="SUPFAM" id="SSF51905">
    <property type="entry name" value="FAD/NAD(P)-binding domain"/>
    <property type="match status" value="1"/>
</dbReference>
<dbReference type="FunFam" id="3.30.390.30:FF:000001">
    <property type="entry name" value="Dihydrolipoyl dehydrogenase"/>
    <property type="match status" value="1"/>
</dbReference>
<evidence type="ECO:0000256" key="10">
    <source>
        <dbReference type="ARBA" id="ARBA00023284"/>
    </source>
</evidence>
<dbReference type="InterPro" id="IPR000089">
    <property type="entry name" value="Biotin_lipoyl"/>
</dbReference>
<dbReference type="InterPro" id="IPR023753">
    <property type="entry name" value="FAD/NAD-binding_dom"/>
</dbReference>
<dbReference type="GO" id="GO:0004148">
    <property type="term" value="F:dihydrolipoyl dehydrogenase (NADH) activity"/>
    <property type="evidence" value="ECO:0007669"/>
    <property type="project" value="UniProtKB-EC"/>
</dbReference>
<dbReference type="AlphaFoldDB" id="A0A6M8SV38"/>
<dbReference type="Gene3D" id="3.50.50.60">
    <property type="entry name" value="FAD/NAD(P)-binding domain"/>
    <property type="match status" value="2"/>
</dbReference>
<evidence type="ECO:0000256" key="3">
    <source>
        <dbReference type="ARBA" id="ARBA00012608"/>
    </source>
</evidence>
<evidence type="ECO:0000313" key="14">
    <source>
        <dbReference type="EMBL" id="QKJ65727.1"/>
    </source>
</evidence>
<dbReference type="FunFam" id="2.40.50.100:FF:000009">
    <property type="entry name" value="Acetyltransferase component of pyruvate dehydrogenase complex"/>
    <property type="match status" value="1"/>
</dbReference>
<keyword evidence="10 12" id="KW-0676">Redox-active center</keyword>
<feature type="domain" description="Lipoyl-binding" evidence="13">
    <location>
        <begin position="4"/>
        <end position="78"/>
    </location>
</feature>
<dbReference type="Pfam" id="PF02852">
    <property type="entry name" value="Pyr_redox_dim"/>
    <property type="match status" value="1"/>
</dbReference>
<proteinExistence type="inferred from homology"/>
<name>A0A6M8SV38_9NEIS</name>
<dbReference type="KEGG" id="dee:HQN60_02710"/>
<evidence type="ECO:0000256" key="11">
    <source>
        <dbReference type="ARBA" id="ARBA00049187"/>
    </source>
</evidence>
<dbReference type="InterPro" id="IPR004099">
    <property type="entry name" value="Pyr_nucl-diS_OxRdtase_dimer"/>
</dbReference>
<dbReference type="PROSITE" id="PS00076">
    <property type="entry name" value="PYRIDINE_REDOX_1"/>
    <property type="match status" value="1"/>
</dbReference>
<comment type="similarity">
    <text evidence="2 12">Belongs to the class-I pyridine nucleotide-disulfide oxidoreductase family.</text>
</comment>
<dbReference type="InterPro" id="IPR011053">
    <property type="entry name" value="Single_hybrid_motif"/>
</dbReference>
<dbReference type="NCBIfam" id="TIGR01350">
    <property type="entry name" value="lipoamide_DH"/>
    <property type="match status" value="1"/>
</dbReference>
<gene>
    <name evidence="14" type="primary">lpdA</name>
    <name evidence="14" type="ORF">HQN60_02710</name>
</gene>
<dbReference type="EMBL" id="CP054143">
    <property type="protein sequence ID" value="QKJ65727.1"/>
    <property type="molecule type" value="Genomic_DNA"/>
</dbReference>
<keyword evidence="4 12" id="KW-0285">Flavoprotein</keyword>
<dbReference type="EC" id="1.8.1.4" evidence="3 12"/>
<evidence type="ECO:0000256" key="4">
    <source>
        <dbReference type="ARBA" id="ARBA00022630"/>
    </source>
</evidence>
<dbReference type="SUPFAM" id="SSF55424">
    <property type="entry name" value="FAD/NAD-linked reductases, dimerisation (C-terminal) domain"/>
    <property type="match status" value="1"/>
</dbReference>
<dbReference type="CDD" id="cd06849">
    <property type="entry name" value="lipoyl_domain"/>
    <property type="match status" value="1"/>
</dbReference>
<comment type="miscellaneous">
    <text evidence="12">The active site is a redox-active disulfide bond.</text>
</comment>
<dbReference type="InterPro" id="IPR016156">
    <property type="entry name" value="FAD/NAD-linked_Rdtase_dimer_sf"/>
</dbReference>
<comment type="catalytic activity">
    <reaction evidence="11 12">
        <text>N(6)-[(R)-dihydrolipoyl]-L-lysyl-[protein] + NAD(+) = N(6)-[(R)-lipoyl]-L-lysyl-[protein] + NADH + H(+)</text>
        <dbReference type="Rhea" id="RHEA:15045"/>
        <dbReference type="Rhea" id="RHEA-COMP:10474"/>
        <dbReference type="Rhea" id="RHEA-COMP:10475"/>
        <dbReference type="ChEBI" id="CHEBI:15378"/>
        <dbReference type="ChEBI" id="CHEBI:57540"/>
        <dbReference type="ChEBI" id="CHEBI:57945"/>
        <dbReference type="ChEBI" id="CHEBI:83099"/>
        <dbReference type="ChEBI" id="CHEBI:83100"/>
        <dbReference type="EC" id="1.8.1.4"/>
    </reaction>
</comment>
<dbReference type="PRINTS" id="PR00368">
    <property type="entry name" value="FADPNR"/>
</dbReference>
<accession>A0A6M8SV38</accession>
<comment type="cofactor">
    <cofactor evidence="12">
        <name>FAD</name>
        <dbReference type="ChEBI" id="CHEBI:57692"/>
    </cofactor>
    <text evidence="12">Binds 1 FAD per subunit.</text>
</comment>
<dbReference type="GO" id="GO:0050660">
    <property type="term" value="F:flavin adenine dinucleotide binding"/>
    <property type="evidence" value="ECO:0007669"/>
    <property type="project" value="InterPro"/>
</dbReference>
<sequence>MSNTIELKVPDIGGHAGVDVIEVFVKVGDTVAVEDSLIALETDKATMEVPSTHAGVIKEMRLTAGSKASEGDVIAILEVAASAAAPAPAATAPAQTSAPVSAPTPTAAPIAGQYTGNVDIECDMLVVGAGPGGYSAAFRAADLGMKTVIVERYATLGGVCLNVGCIPSKALLHNAAVIDEVSHMAKNGIKFGAPEVDIDALRGYKEQVINKLTGGLAGMAKMRKVEQVRGIGTFLDANHMEVQVTSGTGKDLSGEKKVVKFKQAVIAAGSQAVKLPFIPNDPRIVDSTGALELKSVPKRMLIIGGGIIGLEMGTVYSTLGARLDVVELSDGLMQGADRDLVKVWQDWNAHRFDNIMLSSKTTSIVPKEDGVWVTFEGPKAPSEAQCYDLVLYSTGRSPNGKKVGAENAGVMVDERGFINVDKQMRTNVANIFAIGDLVGQPMLAHKAVHEAHVAAENAAGHKAYFDARVIPGVAYTDPEVAWVGLTEDQAKKDGIKITKGVFPWAASGRAIANGRTEGFTKLIFDAENGQILGGAIVGPHAGDMIGEICLGIEMGADAVDIGKTIHPHPTMGESIGMAAEVAKGVCTDLPPQRKK</sequence>
<dbReference type="InterPro" id="IPR050151">
    <property type="entry name" value="Class-I_Pyr_Nuc-Dis_Oxidored"/>
</dbReference>
<dbReference type="Pfam" id="PF07992">
    <property type="entry name" value="Pyr_redox_2"/>
    <property type="match status" value="1"/>
</dbReference>
<evidence type="ECO:0000256" key="12">
    <source>
        <dbReference type="RuleBase" id="RU003692"/>
    </source>
</evidence>
<evidence type="ECO:0000259" key="13">
    <source>
        <dbReference type="PROSITE" id="PS50968"/>
    </source>
</evidence>
<dbReference type="InterPro" id="IPR036188">
    <property type="entry name" value="FAD/NAD-bd_sf"/>
</dbReference>
<dbReference type="Gene3D" id="2.40.50.100">
    <property type="match status" value="1"/>
</dbReference>
<evidence type="ECO:0000313" key="15">
    <source>
        <dbReference type="Proteomes" id="UP000504844"/>
    </source>
</evidence>
<evidence type="ECO:0000256" key="5">
    <source>
        <dbReference type="ARBA" id="ARBA00022823"/>
    </source>
</evidence>
<dbReference type="PROSITE" id="PS50968">
    <property type="entry name" value="BIOTINYL_LIPOYL"/>
    <property type="match status" value="1"/>
</dbReference>
<dbReference type="SUPFAM" id="SSF51230">
    <property type="entry name" value="Single hybrid motif"/>
    <property type="match status" value="1"/>
</dbReference>
<dbReference type="Gene3D" id="3.30.390.30">
    <property type="match status" value="1"/>
</dbReference>
<dbReference type="InterPro" id="IPR003016">
    <property type="entry name" value="2-oxoA_DH_lipoyl-BS"/>
</dbReference>
<evidence type="ECO:0000256" key="9">
    <source>
        <dbReference type="ARBA" id="ARBA00023157"/>
    </source>
</evidence>
<keyword evidence="7 12" id="KW-0560">Oxidoreductase</keyword>
<protein>
    <recommendedName>
        <fullName evidence="3 12">Dihydrolipoyl dehydrogenase</fullName>
        <ecNumber evidence="3 12">1.8.1.4</ecNumber>
    </recommendedName>
</protein>
<dbReference type="PANTHER" id="PTHR22912:SF160">
    <property type="entry name" value="DIHYDROLIPOYL DEHYDROGENASE"/>
    <property type="match status" value="1"/>
</dbReference>
<dbReference type="PRINTS" id="PR00411">
    <property type="entry name" value="PNDRDTASEI"/>
</dbReference>
<dbReference type="PANTHER" id="PTHR22912">
    <property type="entry name" value="DISULFIDE OXIDOREDUCTASE"/>
    <property type="match status" value="1"/>
</dbReference>
<dbReference type="Pfam" id="PF00364">
    <property type="entry name" value="Biotin_lipoyl"/>
    <property type="match status" value="1"/>
</dbReference>
<dbReference type="RefSeq" id="WP_173532236.1">
    <property type="nucleotide sequence ID" value="NZ_CP054143.1"/>
</dbReference>
<dbReference type="PROSITE" id="PS00189">
    <property type="entry name" value="LIPOYL"/>
    <property type="match status" value="1"/>
</dbReference>
<evidence type="ECO:0000256" key="1">
    <source>
        <dbReference type="ARBA" id="ARBA00001938"/>
    </source>
</evidence>
<keyword evidence="5" id="KW-0450">Lipoyl</keyword>
<keyword evidence="6 12" id="KW-0274">FAD</keyword>
<keyword evidence="8 12" id="KW-0520">NAD</keyword>
<dbReference type="GO" id="GO:0006103">
    <property type="term" value="P:2-oxoglutarate metabolic process"/>
    <property type="evidence" value="ECO:0007669"/>
    <property type="project" value="TreeGrafter"/>
</dbReference>
<reference evidence="14 15" key="1">
    <citation type="submission" date="2020-05" db="EMBL/GenBank/DDBJ databases">
        <title>Complete genome sequence of Deefgea sp. D17.</title>
        <authorList>
            <person name="Bae J.-W."/>
            <person name="Han J.E."/>
        </authorList>
    </citation>
    <scope>NUCLEOTIDE SEQUENCE [LARGE SCALE GENOMIC DNA]</scope>
    <source>
        <strain evidence="14 15">D17</strain>
    </source>
</reference>
<dbReference type="InterPro" id="IPR006258">
    <property type="entry name" value="Lipoamide_DH"/>
</dbReference>
<organism evidence="14 15">
    <name type="scientific">Deefgea piscis</name>
    <dbReference type="NCBI Taxonomy" id="2739061"/>
    <lineage>
        <taxon>Bacteria</taxon>
        <taxon>Pseudomonadati</taxon>
        <taxon>Pseudomonadota</taxon>
        <taxon>Betaproteobacteria</taxon>
        <taxon>Neisseriales</taxon>
        <taxon>Chitinibacteraceae</taxon>
        <taxon>Deefgea</taxon>
    </lineage>
</organism>
<comment type="cofactor">
    <cofactor evidence="1">
        <name>(R)-lipoate</name>
        <dbReference type="ChEBI" id="CHEBI:83088"/>
    </cofactor>
</comment>